<organism evidence="2 3">
    <name type="scientific">Periconia macrospinosa</name>
    <dbReference type="NCBI Taxonomy" id="97972"/>
    <lineage>
        <taxon>Eukaryota</taxon>
        <taxon>Fungi</taxon>
        <taxon>Dikarya</taxon>
        <taxon>Ascomycota</taxon>
        <taxon>Pezizomycotina</taxon>
        <taxon>Dothideomycetes</taxon>
        <taxon>Pleosporomycetidae</taxon>
        <taxon>Pleosporales</taxon>
        <taxon>Massarineae</taxon>
        <taxon>Periconiaceae</taxon>
        <taxon>Periconia</taxon>
    </lineage>
</organism>
<keyword evidence="1" id="KW-0812">Transmembrane</keyword>
<gene>
    <name evidence="2" type="ORF">DM02DRAFT_342377</name>
</gene>
<accession>A0A2V1D1T7</accession>
<keyword evidence="1" id="KW-1133">Transmembrane helix</keyword>
<name>A0A2V1D1T7_9PLEO</name>
<feature type="transmembrane region" description="Helical" evidence="1">
    <location>
        <begin position="43"/>
        <end position="61"/>
    </location>
</feature>
<reference evidence="2 3" key="1">
    <citation type="journal article" date="2018" name="Sci. Rep.">
        <title>Comparative genomics provides insights into the lifestyle and reveals functional heterogeneity of dark septate endophytic fungi.</title>
        <authorList>
            <person name="Knapp D.G."/>
            <person name="Nemeth J.B."/>
            <person name="Barry K."/>
            <person name="Hainaut M."/>
            <person name="Henrissat B."/>
            <person name="Johnson J."/>
            <person name="Kuo A."/>
            <person name="Lim J.H.P."/>
            <person name="Lipzen A."/>
            <person name="Nolan M."/>
            <person name="Ohm R.A."/>
            <person name="Tamas L."/>
            <person name="Grigoriev I.V."/>
            <person name="Spatafora J.W."/>
            <person name="Nagy L.G."/>
            <person name="Kovacs G.M."/>
        </authorList>
    </citation>
    <scope>NUCLEOTIDE SEQUENCE [LARGE SCALE GENOMIC DNA]</scope>
    <source>
        <strain evidence="2 3">DSE2036</strain>
    </source>
</reference>
<protein>
    <submittedName>
        <fullName evidence="2">Uncharacterized protein</fullName>
    </submittedName>
</protein>
<proteinExistence type="predicted"/>
<keyword evidence="1" id="KW-0472">Membrane</keyword>
<sequence>MTEGRNSWEERAVGKLPKGKKKIEMVITKSCVWKQKRKEKKGLSKGVEDLFFFLFFFLLPYRHSLCMYLLPLQNALVSFFLLVWCPPPPPPNNDRGGSHPIPSRPGPGQTQALSLTQASSFLEETFGIWCMLISYLPNLLTLDTYSCWTT</sequence>
<evidence type="ECO:0000256" key="1">
    <source>
        <dbReference type="SAM" id="Phobius"/>
    </source>
</evidence>
<dbReference type="AlphaFoldDB" id="A0A2V1D1T7"/>
<evidence type="ECO:0000313" key="3">
    <source>
        <dbReference type="Proteomes" id="UP000244855"/>
    </source>
</evidence>
<dbReference type="EMBL" id="KZ805862">
    <property type="protein sequence ID" value="PVH91453.1"/>
    <property type="molecule type" value="Genomic_DNA"/>
</dbReference>
<keyword evidence="3" id="KW-1185">Reference proteome</keyword>
<evidence type="ECO:0000313" key="2">
    <source>
        <dbReference type="EMBL" id="PVH91453.1"/>
    </source>
</evidence>
<dbReference type="Proteomes" id="UP000244855">
    <property type="component" value="Unassembled WGS sequence"/>
</dbReference>